<dbReference type="Proteomes" id="UP000597762">
    <property type="component" value="Unassembled WGS sequence"/>
</dbReference>
<accession>A0A812EW05</accession>
<feature type="region of interest" description="Disordered" evidence="1">
    <location>
        <begin position="221"/>
        <end position="257"/>
    </location>
</feature>
<dbReference type="InterPro" id="IPR056515">
    <property type="entry name" value="INO80E_N"/>
</dbReference>
<dbReference type="OrthoDB" id="5977486at2759"/>
<dbReference type="GO" id="GO:0006338">
    <property type="term" value="P:chromatin remodeling"/>
    <property type="evidence" value="ECO:0007669"/>
    <property type="project" value="InterPro"/>
</dbReference>
<keyword evidence="4" id="KW-1185">Reference proteome</keyword>
<evidence type="ECO:0000313" key="3">
    <source>
        <dbReference type="EMBL" id="CAE1332226.1"/>
    </source>
</evidence>
<comment type="caution">
    <text evidence="3">The sequence shown here is derived from an EMBL/GenBank/DDBJ whole genome shotgun (WGS) entry which is preliminary data.</text>
</comment>
<dbReference type="EMBL" id="CAHIKZ030005630">
    <property type="protein sequence ID" value="CAE1332226.1"/>
    <property type="molecule type" value="Genomic_DNA"/>
</dbReference>
<evidence type="ECO:0000259" key="2">
    <source>
        <dbReference type="Pfam" id="PF24237"/>
    </source>
</evidence>
<name>A0A812EW05_ACAPH</name>
<feature type="region of interest" description="Disordered" evidence="1">
    <location>
        <begin position="77"/>
        <end position="125"/>
    </location>
</feature>
<dbReference type="InterPro" id="IPR026678">
    <property type="entry name" value="INO80E"/>
</dbReference>
<feature type="compositionally biased region" description="Low complexity" evidence="1">
    <location>
        <begin position="78"/>
        <end position="90"/>
    </location>
</feature>
<sequence>MPVSASGGGPVTNTENAIDYQVDYKRKYKNLKSKLKFLVYEQECFLEELRKAQRKLLKVSRDKSFLLDRLLPYEKINDSSGDSDATASSESDIESNQEGSSLKKKKSASSVSPGTVPVVTPPVTSSSLLRTDTSNIFCNNYTSLLPQSTSLSQIVTPETKKKQKTTTKRSATKTIVTAKPPEPEPERIAGQMTREELERHLESRQHSFGIEKAPAKLPMEIFSNENSDPDSESAQDMSGLIGDVDDDDAELVIDTPQ</sequence>
<dbReference type="PANTHER" id="PTHR21812:SF1">
    <property type="entry name" value="INO80 COMPLEX SUBUNIT E"/>
    <property type="match status" value="1"/>
</dbReference>
<dbReference type="PANTHER" id="PTHR21812">
    <property type="entry name" value="INO80 COMPLEX SUBUNIT E"/>
    <property type="match status" value="1"/>
</dbReference>
<feature type="domain" description="INO80 complex subunit E N-terminal" evidence="2">
    <location>
        <begin position="23"/>
        <end position="70"/>
    </location>
</feature>
<reference evidence="3" key="1">
    <citation type="submission" date="2021-01" db="EMBL/GenBank/DDBJ databases">
        <authorList>
            <person name="Li R."/>
            <person name="Bekaert M."/>
        </authorList>
    </citation>
    <scope>NUCLEOTIDE SEQUENCE</scope>
    <source>
        <strain evidence="3">Farmed</strain>
    </source>
</reference>
<proteinExistence type="predicted"/>
<dbReference type="GO" id="GO:0031011">
    <property type="term" value="C:Ino80 complex"/>
    <property type="evidence" value="ECO:0007669"/>
    <property type="project" value="InterPro"/>
</dbReference>
<dbReference type="AlphaFoldDB" id="A0A812EW05"/>
<organism evidence="3 4">
    <name type="scientific">Acanthosepion pharaonis</name>
    <name type="common">Pharaoh cuttlefish</name>
    <name type="synonym">Sepia pharaonis</name>
    <dbReference type="NCBI Taxonomy" id="158019"/>
    <lineage>
        <taxon>Eukaryota</taxon>
        <taxon>Metazoa</taxon>
        <taxon>Spiralia</taxon>
        <taxon>Lophotrochozoa</taxon>
        <taxon>Mollusca</taxon>
        <taxon>Cephalopoda</taxon>
        <taxon>Coleoidea</taxon>
        <taxon>Decapodiformes</taxon>
        <taxon>Sepiida</taxon>
        <taxon>Sepiina</taxon>
        <taxon>Sepiidae</taxon>
        <taxon>Acanthosepion</taxon>
    </lineage>
</organism>
<evidence type="ECO:0000313" key="4">
    <source>
        <dbReference type="Proteomes" id="UP000597762"/>
    </source>
</evidence>
<gene>
    <name evidence="3" type="ORF">SPHA_81304</name>
</gene>
<dbReference type="Pfam" id="PF24237">
    <property type="entry name" value="INO80E"/>
    <property type="match status" value="1"/>
</dbReference>
<protein>
    <submittedName>
        <fullName evidence="3">INO80E</fullName>
    </submittedName>
</protein>
<feature type="compositionally biased region" description="Low complexity" evidence="1">
    <location>
        <begin position="108"/>
        <end position="125"/>
    </location>
</feature>
<evidence type="ECO:0000256" key="1">
    <source>
        <dbReference type="SAM" id="MobiDB-lite"/>
    </source>
</evidence>